<dbReference type="GO" id="GO:0045893">
    <property type="term" value="P:positive regulation of DNA-templated transcription"/>
    <property type="evidence" value="ECO:0007669"/>
    <property type="project" value="TreeGrafter"/>
</dbReference>
<comment type="caution">
    <text evidence="12">The sequence shown here is derived from an EMBL/GenBank/DDBJ whole genome shotgun (WGS) entry which is preliminary data.</text>
</comment>
<organism evidence="12 13">
    <name type="scientific">Cherax quadricarinatus</name>
    <name type="common">Australian red claw crayfish</name>
    <dbReference type="NCBI Taxonomy" id="27406"/>
    <lineage>
        <taxon>Eukaryota</taxon>
        <taxon>Metazoa</taxon>
        <taxon>Ecdysozoa</taxon>
        <taxon>Arthropoda</taxon>
        <taxon>Crustacea</taxon>
        <taxon>Multicrustacea</taxon>
        <taxon>Malacostraca</taxon>
        <taxon>Eumalacostraca</taxon>
        <taxon>Eucarida</taxon>
        <taxon>Decapoda</taxon>
        <taxon>Pleocyemata</taxon>
        <taxon>Astacidea</taxon>
        <taxon>Parastacoidea</taxon>
        <taxon>Parastacidae</taxon>
        <taxon>Cherax</taxon>
    </lineage>
</organism>
<evidence type="ECO:0000259" key="11">
    <source>
        <dbReference type="PROSITE" id="PS51688"/>
    </source>
</evidence>
<feature type="compositionally biased region" description="Polar residues" evidence="8">
    <location>
        <begin position="1015"/>
        <end position="1027"/>
    </location>
</feature>
<dbReference type="GO" id="GO:0006357">
    <property type="term" value="P:regulation of transcription by RNA polymerase II"/>
    <property type="evidence" value="ECO:0007669"/>
    <property type="project" value="UniProtKB-ARBA"/>
</dbReference>
<reference evidence="12 13" key="1">
    <citation type="journal article" date="2024" name="BMC Genomics">
        <title>Genome assembly of redclaw crayfish (Cherax quadricarinatus) provides insights into its immune adaptation and hypoxia tolerance.</title>
        <authorList>
            <person name="Liu Z."/>
            <person name="Zheng J."/>
            <person name="Li H."/>
            <person name="Fang K."/>
            <person name="Wang S."/>
            <person name="He J."/>
            <person name="Zhou D."/>
            <person name="Weng S."/>
            <person name="Chi M."/>
            <person name="Gu Z."/>
            <person name="He J."/>
            <person name="Li F."/>
            <person name="Wang M."/>
        </authorList>
    </citation>
    <scope>NUCLEOTIDE SEQUENCE [LARGE SCALE GENOMIC DNA]</scope>
    <source>
        <strain evidence="12">ZL_2023a</strain>
    </source>
</reference>
<evidence type="ECO:0000256" key="7">
    <source>
        <dbReference type="PROSITE-ProRule" id="PRU00850"/>
    </source>
</evidence>
<evidence type="ECO:0000256" key="5">
    <source>
        <dbReference type="ARBA" id="ARBA00023125"/>
    </source>
</evidence>
<feature type="compositionally biased region" description="Polar residues" evidence="8">
    <location>
        <begin position="997"/>
        <end position="1007"/>
    </location>
</feature>
<name>A0AAW0XVW8_CHEQU</name>
<feature type="region of interest" description="Disordered" evidence="8">
    <location>
        <begin position="990"/>
        <end position="1027"/>
    </location>
</feature>
<feature type="compositionally biased region" description="Basic residues" evidence="8">
    <location>
        <begin position="73"/>
        <end position="88"/>
    </location>
</feature>
<gene>
    <name evidence="12" type="ORF">OTU49_001273</name>
</gene>
<feature type="transmembrane region" description="Helical" evidence="9">
    <location>
        <begin position="777"/>
        <end position="796"/>
    </location>
</feature>
<evidence type="ECO:0000256" key="3">
    <source>
        <dbReference type="ARBA" id="ARBA00022692"/>
    </source>
</evidence>
<dbReference type="Pfam" id="PF13887">
    <property type="entry name" value="MYRF_ICA"/>
    <property type="match status" value="1"/>
</dbReference>
<feature type="compositionally biased region" description="Low complexity" evidence="8">
    <location>
        <begin position="158"/>
        <end position="169"/>
    </location>
</feature>
<evidence type="ECO:0000256" key="1">
    <source>
        <dbReference type="ARBA" id="ARBA00004167"/>
    </source>
</evidence>
<evidence type="ECO:0000313" key="13">
    <source>
        <dbReference type="Proteomes" id="UP001445076"/>
    </source>
</evidence>
<protein>
    <recommendedName>
        <fullName evidence="14">Myelin regulatory factor</fullName>
    </recommendedName>
</protein>
<evidence type="ECO:0000259" key="10">
    <source>
        <dbReference type="PROSITE" id="PS51517"/>
    </source>
</evidence>
<dbReference type="PANTHER" id="PTHR13029">
    <property type="match status" value="1"/>
</dbReference>
<dbReference type="Pfam" id="PF13888">
    <property type="entry name" value="MRF_C2"/>
    <property type="match status" value="1"/>
</dbReference>
<feature type="region of interest" description="Disordered" evidence="8">
    <location>
        <begin position="65"/>
        <end position="124"/>
    </location>
</feature>
<dbReference type="Proteomes" id="UP001445076">
    <property type="component" value="Unassembled WGS sequence"/>
</dbReference>
<evidence type="ECO:0008006" key="14">
    <source>
        <dbReference type="Google" id="ProtNLM"/>
    </source>
</evidence>
<dbReference type="InterPro" id="IPR030392">
    <property type="entry name" value="S74_ICA"/>
</dbReference>
<comment type="similarity">
    <text evidence="2">Belongs to the MRF family.</text>
</comment>
<dbReference type="GO" id="GO:0016540">
    <property type="term" value="P:protein autoprocessing"/>
    <property type="evidence" value="ECO:0007669"/>
    <property type="project" value="InterPro"/>
</dbReference>
<sequence length="1189" mass="130651">MSIMDPLVVDEALSACLERDWEGGIDNEGLDISQLESYINDDNNDTMYFGDLQGGMADIKALGNATPRDSPSRLHHHHHPNLHHHLAHSQHTVTHPELSSSGTSPTSMSGPLPSGVSTGGGHSQVARGTMPIGYYNPYHSYNSAYAAYRRHHLPDSPPDSSSEPYSPLEHPNLSPHQKVGGISDIYTGPPGGGGANMMTFPYPVMQSLPHQTNPNHNPSTHNPSSHNSLQANPGLGYQQPIMLGGSHLSGSSVPAAGGLGTTPSSVYGTQGVMSQGTTSGGATITSSAAGAASVAAAKKRKMNESGGLGPMVNIKQEPDQGVTNHLGPNVAVTSYSEEDEYTMDSTSGPFLDASYQCIRFHNFQQHSWSILCDSALKELPLPTFRVDADKGFNFSNPDEAFVCQKKNHFQVTVHVQASGEPVFVKSPEGLQKVDRFFVHFFGVKTESPSQVIRVEQSQSDRSKKAFHPVQVDLKNDQMSKITVGRLHFSETTSNNMRKKGKPNPDQRYFYLVVALKAHCGDNAYPIAAHASEKIIVRASNPGQFESDVEYTFQRGTYPESIYHMGRVGINTDRPDEALVIHGNVKITGQLLQPSDKRAKKDVAEVDTKEQLKNVQNLRVVKYAYREEFAEQAGMKGDDIYDTGVIAQEVKEVIPDAVKTTGDITLSNGEKIENFLLVNKERIFMENVGAVKELCKVTGNLENRIGELEIMNKKISQLRRFESFKSTSSSVSTRTSATSRVSSVCHRSRGCSKHHRQMAGSGHDDGICSNKTLQVTTITLVCIMAFCLMAMATIYILDYQERRKELAAVTSTTTTATTIFLSSSMVTPTLRSATTDRTSLSSDDGSLTSVVFTTKPTFGSTTHTPSIPKPPVIGKPADCHENNSNEDPVCPVFCCPTSNVWMGVMSPVHPSPSTAATSITITRRIIQYGTTTVPPTMSRYGEVITNKLSTSDPNTVNDSTTHSESQRFKPMPSKKSGTLDQIARLARHRALMDRRPSNSRSIKQTLSKRSIHSKRSTGSSSHYKSQMSTNAQIPTIDIVELNTTINHLYCLNSSDTYQDCFANTAKNYTYSLPISRFMRHTNLTLHFRFMADNFDRQPSFCANCSDSIPSFPFEQCSDTGTVLSPYDVVESHGPRDHYVTLLNVGMWHQVAYKFRIPVVEGAEDPCSFTPEYVGEKYYELNFIFHRVCTE</sequence>
<evidence type="ECO:0000256" key="6">
    <source>
        <dbReference type="ARBA" id="ARBA00023136"/>
    </source>
</evidence>
<dbReference type="Gene3D" id="2.60.40.1390">
    <property type="entry name" value="NDT80 DNA-binding domain"/>
    <property type="match status" value="1"/>
</dbReference>
<dbReference type="Pfam" id="PF05224">
    <property type="entry name" value="NDT80_PhoG"/>
    <property type="match status" value="1"/>
</dbReference>
<keyword evidence="4 9" id="KW-1133">Transmembrane helix</keyword>
<comment type="subcellular location">
    <subcellularLocation>
        <location evidence="1">Membrane</location>
        <topology evidence="1">Single-pass membrane protein</topology>
    </subcellularLocation>
</comment>
<dbReference type="EMBL" id="JARKIK010000024">
    <property type="protein sequence ID" value="KAK8743800.1"/>
    <property type="molecule type" value="Genomic_DNA"/>
</dbReference>
<evidence type="ECO:0000256" key="2">
    <source>
        <dbReference type="ARBA" id="ARBA00008221"/>
    </source>
</evidence>
<keyword evidence="6 9" id="KW-0472">Membrane</keyword>
<dbReference type="PANTHER" id="PTHR13029:SF18">
    <property type="entry name" value="MYELIN REGULATORY FACTOR HOMOLOG 1"/>
    <property type="match status" value="1"/>
</dbReference>
<dbReference type="AlphaFoldDB" id="A0AAW0XVW8"/>
<dbReference type="InterPro" id="IPR008967">
    <property type="entry name" value="p53-like_TF_DNA-bd_sf"/>
</dbReference>
<keyword evidence="3 9" id="KW-0812">Transmembrane</keyword>
<dbReference type="InterPro" id="IPR051577">
    <property type="entry name" value="MRF-like"/>
</dbReference>
<dbReference type="GO" id="GO:0003700">
    <property type="term" value="F:DNA-binding transcription factor activity"/>
    <property type="evidence" value="ECO:0007669"/>
    <property type="project" value="UniProtKB-UniRule"/>
</dbReference>
<dbReference type="Pfam" id="PF13884">
    <property type="entry name" value="Peptidase_S74"/>
    <property type="match status" value="1"/>
</dbReference>
<feature type="domain" description="NDT80" evidence="10">
    <location>
        <begin position="261"/>
        <end position="548"/>
    </location>
</feature>
<feature type="compositionally biased region" description="Polar residues" evidence="8">
    <location>
        <begin position="946"/>
        <end position="962"/>
    </location>
</feature>
<evidence type="ECO:0000256" key="9">
    <source>
        <dbReference type="SAM" id="Phobius"/>
    </source>
</evidence>
<feature type="region of interest" description="Disordered" evidence="8">
    <location>
        <begin position="303"/>
        <end position="328"/>
    </location>
</feature>
<feature type="domain" description="Peptidase S74" evidence="11">
    <location>
        <begin position="594"/>
        <end position="704"/>
    </location>
</feature>
<dbReference type="PROSITE" id="PS51517">
    <property type="entry name" value="NDT80"/>
    <property type="match status" value="1"/>
</dbReference>
<dbReference type="GO" id="GO:0005789">
    <property type="term" value="C:endoplasmic reticulum membrane"/>
    <property type="evidence" value="ECO:0007669"/>
    <property type="project" value="TreeGrafter"/>
</dbReference>
<dbReference type="InterPro" id="IPR026932">
    <property type="entry name" value="MYRF_ICA"/>
</dbReference>
<dbReference type="SUPFAM" id="SSF49417">
    <property type="entry name" value="p53-like transcription factors"/>
    <property type="match status" value="1"/>
</dbReference>
<dbReference type="EMBL" id="JARKIK010000024">
    <property type="protein sequence ID" value="KAK8743799.1"/>
    <property type="molecule type" value="Genomic_DNA"/>
</dbReference>
<keyword evidence="5 7" id="KW-0238">DNA-binding</keyword>
<feature type="compositionally biased region" description="Low complexity" evidence="8">
    <location>
        <begin position="209"/>
        <end position="228"/>
    </location>
</feature>
<feature type="region of interest" description="Disordered" evidence="8">
    <location>
        <begin position="946"/>
        <end position="977"/>
    </location>
</feature>
<reference evidence="12" key="2">
    <citation type="submission" date="2024-01" db="EMBL/GenBank/DDBJ databases">
        <authorList>
            <person name="He J."/>
            <person name="Wang M."/>
            <person name="Zheng J."/>
            <person name="Liu Z."/>
        </authorList>
    </citation>
    <scope>NUCLEOTIDE SEQUENCE</scope>
    <source>
        <strain evidence="12">ZL_2023a</strain>
        <tissue evidence="12">Muscle</tissue>
    </source>
</reference>
<dbReference type="InterPro" id="IPR025719">
    <property type="entry name" value="MYRF_C2"/>
</dbReference>
<accession>A0AAW0XVW8</accession>
<dbReference type="GO" id="GO:0043565">
    <property type="term" value="F:sequence-specific DNA binding"/>
    <property type="evidence" value="ECO:0007669"/>
    <property type="project" value="TreeGrafter"/>
</dbReference>
<dbReference type="PROSITE" id="PS51688">
    <property type="entry name" value="ICA"/>
    <property type="match status" value="1"/>
</dbReference>
<proteinExistence type="inferred from homology"/>
<feature type="region of interest" description="Disordered" evidence="8">
    <location>
        <begin position="151"/>
        <end position="231"/>
    </location>
</feature>
<dbReference type="InterPro" id="IPR037141">
    <property type="entry name" value="NDT80_DNA-bd_dom_sf"/>
</dbReference>
<feature type="compositionally biased region" description="Low complexity" evidence="8">
    <location>
        <begin position="98"/>
        <end position="115"/>
    </location>
</feature>
<dbReference type="GO" id="GO:0005634">
    <property type="term" value="C:nucleus"/>
    <property type="evidence" value="ECO:0007669"/>
    <property type="project" value="TreeGrafter"/>
</dbReference>
<dbReference type="InterPro" id="IPR024061">
    <property type="entry name" value="NDT80_DNA-bd_dom"/>
</dbReference>
<evidence type="ECO:0000313" key="12">
    <source>
        <dbReference type="EMBL" id="KAK8743800.1"/>
    </source>
</evidence>
<evidence type="ECO:0000256" key="8">
    <source>
        <dbReference type="SAM" id="MobiDB-lite"/>
    </source>
</evidence>
<evidence type="ECO:0000256" key="4">
    <source>
        <dbReference type="ARBA" id="ARBA00022989"/>
    </source>
</evidence>
<dbReference type="FunFam" id="2.60.40.1390:FF:000013">
    <property type="entry name" value="Uncharacterized protein"/>
    <property type="match status" value="1"/>
</dbReference>
<feature type="DNA-binding region" description="NDT80" evidence="7">
    <location>
        <begin position="261"/>
        <end position="548"/>
    </location>
</feature>
<keyword evidence="13" id="KW-1185">Reference proteome</keyword>